<sequence length="206" mass="22635">MIDLKLKQALMLAFGSINSAKLRSTLTTLGIIIGVAAVVANLSLGASFNLYFEEELGDFGDNFIIVIGESPNLFSDQELETIRRTSGVESVAPMKQRTGQVTFRGVSRQINVEGIGQDYPDIVSVELESGNHFSDTGQYVAVVGYNVATERFDRPINTRNSIDITFRRNDGTVVTQTFRVLGVTKEPDPDAIPFNTQPPEDNIYIP</sequence>
<evidence type="ECO:0000259" key="2">
    <source>
        <dbReference type="Pfam" id="PF12704"/>
    </source>
</evidence>
<dbReference type="Pfam" id="PF12704">
    <property type="entry name" value="MacB_PCD"/>
    <property type="match status" value="1"/>
</dbReference>
<dbReference type="PANTHER" id="PTHR30572">
    <property type="entry name" value="MEMBRANE COMPONENT OF TRANSPORTER-RELATED"/>
    <property type="match status" value="1"/>
</dbReference>
<organism evidence="3">
    <name type="scientific">Methanosalsum natronophilum</name>
    <dbReference type="NCBI Taxonomy" id="768733"/>
    <lineage>
        <taxon>Archaea</taxon>
        <taxon>Methanobacteriati</taxon>
        <taxon>Methanobacteriota</taxon>
        <taxon>Stenosarchaea group</taxon>
        <taxon>Methanomicrobia</taxon>
        <taxon>Methanosarcinales</taxon>
        <taxon>Methanosarcinaceae</taxon>
        <taxon>Methanosalsum</taxon>
    </lineage>
</organism>
<accession>A0A424YNV5</accession>
<keyword evidence="1" id="KW-0472">Membrane</keyword>
<dbReference type="InterPro" id="IPR050250">
    <property type="entry name" value="Macrolide_Exporter_MacB"/>
</dbReference>
<dbReference type="PANTHER" id="PTHR30572:SF4">
    <property type="entry name" value="ABC TRANSPORTER PERMEASE YTRF"/>
    <property type="match status" value="1"/>
</dbReference>
<evidence type="ECO:0000256" key="1">
    <source>
        <dbReference type="SAM" id="Phobius"/>
    </source>
</evidence>
<comment type="caution">
    <text evidence="3">The sequence shown here is derived from an EMBL/GenBank/DDBJ whole genome shotgun (WGS) entry which is preliminary data.</text>
</comment>
<dbReference type="AlphaFoldDB" id="A0A424YNV5"/>
<keyword evidence="1" id="KW-0812">Transmembrane</keyword>
<dbReference type="Proteomes" id="UP000284763">
    <property type="component" value="Unassembled WGS sequence"/>
</dbReference>
<keyword evidence="1" id="KW-1133">Transmembrane helix</keyword>
<feature type="transmembrane region" description="Helical" evidence="1">
    <location>
        <begin position="29"/>
        <end position="52"/>
    </location>
</feature>
<feature type="domain" description="MacB-like periplasmic core" evidence="2">
    <location>
        <begin position="24"/>
        <end position="206"/>
    </location>
</feature>
<name>A0A424YNV5_9EURY</name>
<dbReference type="GO" id="GO:0022857">
    <property type="term" value="F:transmembrane transporter activity"/>
    <property type="evidence" value="ECO:0007669"/>
    <property type="project" value="TreeGrafter"/>
</dbReference>
<dbReference type="EMBL" id="QZAB01000553">
    <property type="protein sequence ID" value="RQD80564.1"/>
    <property type="molecule type" value="Genomic_DNA"/>
</dbReference>
<dbReference type="InterPro" id="IPR025857">
    <property type="entry name" value="MacB_PCD"/>
</dbReference>
<proteinExistence type="predicted"/>
<dbReference type="GO" id="GO:0005886">
    <property type="term" value="C:plasma membrane"/>
    <property type="evidence" value="ECO:0007669"/>
    <property type="project" value="TreeGrafter"/>
</dbReference>
<gene>
    <name evidence="3" type="ORF">D5R95_08705</name>
</gene>
<reference evidence="3" key="1">
    <citation type="submission" date="2018-08" db="EMBL/GenBank/DDBJ databases">
        <title>The metabolism and importance of syntrophic acetate oxidation coupled to methane or sulfide production in haloalkaline environments.</title>
        <authorList>
            <person name="Timmers P.H.A."/>
            <person name="Vavourakis C.D."/>
            <person name="Sorokin D.Y."/>
            <person name="Sinninghe Damste J.S."/>
            <person name="Muyzer G."/>
            <person name="Stams A.J.M."/>
            <person name="Plugge C.M."/>
        </authorList>
    </citation>
    <scope>NUCLEOTIDE SEQUENCE [LARGE SCALE GENOMIC DNA]</scope>
    <source>
        <strain evidence="3">MSAO_Arc3</strain>
    </source>
</reference>
<evidence type="ECO:0000313" key="3">
    <source>
        <dbReference type="EMBL" id="RQD80564.1"/>
    </source>
</evidence>
<protein>
    <submittedName>
        <fullName evidence="3">ABC transporter permease</fullName>
    </submittedName>
</protein>
<feature type="non-terminal residue" evidence="3">
    <location>
        <position position="206"/>
    </location>
</feature>